<gene>
    <name evidence="3" type="ORF">KQ657_002743</name>
</gene>
<reference evidence="3" key="1">
    <citation type="submission" date="2021-03" db="EMBL/GenBank/DDBJ databases">
        <authorList>
            <person name="Palmer J.M."/>
        </authorList>
    </citation>
    <scope>NUCLEOTIDE SEQUENCE</scope>
    <source>
        <strain evidence="3">ARV_011</strain>
    </source>
</reference>
<dbReference type="RefSeq" id="XP_043047330.1">
    <property type="nucleotide sequence ID" value="XM_043193493.1"/>
</dbReference>
<organism evidence="3 4">
    <name type="scientific">Scheffersomyces spartinae</name>
    <dbReference type="NCBI Taxonomy" id="45513"/>
    <lineage>
        <taxon>Eukaryota</taxon>
        <taxon>Fungi</taxon>
        <taxon>Dikarya</taxon>
        <taxon>Ascomycota</taxon>
        <taxon>Saccharomycotina</taxon>
        <taxon>Pichiomycetes</taxon>
        <taxon>Debaryomycetaceae</taxon>
        <taxon>Scheffersomyces</taxon>
    </lineage>
</organism>
<dbReference type="PANTHER" id="PTHR14374">
    <property type="entry name" value="FOIE GRAS"/>
    <property type="match status" value="1"/>
</dbReference>
<feature type="domain" description="Gryzun putative trafficking through Golgi" evidence="1">
    <location>
        <begin position="896"/>
        <end position="1098"/>
    </location>
</feature>
<feature type="domain" description="Trafficking protein particle complex subunit 11" evidence="2">
    <location>
        <begin position="297"/>
        <end position="543"/>
    </location>
</feature>
<dbReference type="EMBL" id="JAHMUF010000023">
    <property type="protein sequence ID" value="KAG7191778.1"/>
    <property type="molecule type" value="Genomic_DNA"/>
</dbReference>
<accession>A0A9P7V5K1</accession>
<dbReference type="Pfam" id="PF07919">
    <property type="entry name" value="Gryzun"/>
    <property type="match status" value="1"/>
</dbReference>
<dbReference type="OrthoDB" id="6278596at2759"/>
<evidence type="ECO:0000313" key="3">
    <source>
        <dbReference type="EMBL" id="KAG7191778.1"/>
    </source>
</evidence>
<dbReference type="InterPro" id="IPR012880">
    <property type="entry name" value="Gryzun"/>
</dbReference>
<name>A0A9P7V5K1_9ASCO</name>
<evidence type="ECO:0000313" key="4">
    <source>
        <dbReference type="Proteomes" id="UP000790833"/>
    </source>
</evidence>
<dbReference type="GeneID" id="66116117"/>
<dbReference type="AlphaFoldDB" id="A0A9P7V5K1"/>
<dbReference type="Proteomes" id="UP000790833">
    <property type="component" value="Unassembled WGS sequence"/>
</dbReference>
<protein>
    <submittedName>
        <fullName evidence="3">Uncharacterized protein</fullName>
    </submittedName>
</protein>
<dbReference type="Pfam" id="PF11817">
    <property type="entry name" value="Foie-gras_1"/>
    <property type="match status" value="1"/>
</dbReference>
<comment type="caution">
    <text evidence="3">The sequence shown here is derived from an EMBL/GenBank/DDBJ whole genome shotgun (WGS) entry which is preliminary data.</text>
</comment>
<sequence length="1188" mass="136655">MDNYDSLLLQLAAPLVFVDLETPVPISEKIKHNLHRSIAINNIDTRVWDNCIILNRLNRAKYRFQYRKYEAIDSKGSSKLSPFHPESDIYPNGIISSKWFEKYMKDIPFAVITVYQLSEDPAHDIRIINEINNNGGCGDSFTQISVLACSQLKDMDRIDKIKLVIHTKMVYLIDDSQQLPKDTDVLVSSLINSLKQSSHSFYSGLETRIRNRNSKFYAYPSEIDHIDTKITISPKILETRNLIKQAMVSQFSNMQHLEPSIKLLEAAYQAQIALLKQHIDVFEDAPSTHDQQLYFQLRTAIDITAFHIVRAHLSLEDPINALKKHQAHIMNVQNVVKTKTNESNWQSIQYEWLADLLSLVPDSIIQAIQQYHPSSKKAVANQKMVHFFGGFQLKDKNMTIITESAFIYSKSYDCLKSLTTLPEPELIYMSCKDSSLGLTKKRATLLENALSALSTNSLELNEEEDYKHFIAYLNWQVAQEYLQMSDDTTVLVKASNLLKTALSHFQDNHWSLVKEKIIEKLIEIGIKLDSNPEQVVLFTLKLLRMKNLFSITKHFEFQFPSEFTMDINVPYFDTTVLLAPQFGAKDIRINDVCFTQIELKPTIHRNTFHRLFPGSEYSLVINQLDVEYTRVDGRRTGTKSFPSITLNHDPTRELLKVTQVDDSNELNLSFDGMENKVILYSQEADCVGHHKIQTLRFQSTLVIKNEKFVLILHSSWEDNLDQINRTNQLVSTNFYQLKALHPTKLRLNGRMPHTIKISPLVPDVTIDWNNQELSNITIGEKVEIPLAIEYKKPHKHAYNSIKLQANVGVLDSNSRLSTRSYWEGFKDDESIPLDVGHTNVRLFISLIGPSEVTDNSSSVEEVTINLKVLIVDEEETDEADVADELINDSGYDLSVVVEPISMVFDIKTYGLPIISSPFNAKFVILPRYRSEPGFNDMPVPFILDDHAHDSKSSYSMPAVTRVWLGSLSLLEPKLKNIKIDDVKFSMTTSNQDMMISKQEQNNNNMSMFTELFSTKSKMGFSHRNVMILTNATLKYHRLQTPNITNEYTTRNWDILLPLSDPRVLVTLTNVNKTLNTVTLKYIIENPSPRVFTFNTELQLDELSSSSWTLDEELLLLPPLKQFEMPVMPFNRHVVEFKARYNDFKHNLTPLPLFKVYDVHYHVWLPTLSVDSNLFIYNKRLHWQINGHS</sequence>
<dbReference type="InterPro" id="IPR021773">
    <property type="entry name" value="TPC11"/>
</dbReference>
<proteinExistence type="predicted"/>
<evidence type="ECO:0000259" key="1">
    <source>
        <dbReference type="Pfam" id="PF07919"/>
    </source>
</evidence>
<dbReference type="PANTHER" id="PTHR14374:SF0">
    <property type="entry name" value="TRAFFICKING PROTEIN PARTICLE COMPLEX SUBUNIT 11"/>
    <property type="match status" value="1"/>
</dbReference>
<evidence type="ECO:0000259" key="2">
    <source>
        <dbReference type="Pfam" id="PF11817"/>
    </source>
</evidence>
<keyword evidence="4" id="KW-1185">Reference proteome</keyword>